<dbReference type="PIRSF" id="PIRSF016262">
    <property type="entry name" value="LPLase"/>
    <property type="match status" value="1"/>
</dbReference>
<feature type="binding site" evidence="7">
    <location>
        <begin position="141"/>
        <end position="143"/>
    </location>
    <ligand>
        <name>substrate</name>
    </ligand>
</feature>
<dbReference type="Gene3D" id="3.30.930.10">
    <property type="entry name" value="Bira Bifunctional Protein, Domain 2"/>
    <property type="match status" value="1"/>
</dbReference>
<dbReference type="PANTHER" id="PTHR10993">
    <property type="entry name" value="OCTANOYLTRANSFERASE"/>
    <property type="match status" value="1"/>
</dbReference>
<keyword evidence="4" id="KW-0808">Transferase</keyword>
<keyword evidence="5" id="KW-0012">Acyltransferase</keyword>
<dbReference type="PROSITE" id="PS01313">
    <property type="entry name" value="LIPB"/>
    <property type="match status" value="1"/>
</dbReference>
<dbReference type="InterPro" id="IPR004143">
    <property type="entry name" value="BPL_LPL_catalytic"/>
</dbReference>
<evidence type="ECO:0000256" key="8">
    <source>
        <dbReference type="PIRSR" id="PIRSR016262-3"/>
    </source>
</evidence>
<dbReference type="InterPro" id="IPR020605">
    <property type="entry name" value="Octanoyltransferase_CS"/>
</dbReference>
<evidence type="ECO:0000256" key="3">
    <source>
        <dbReference type="ARBA" id="ARBA00012334"/>
    </source>
</evidence>
<feature type="domain" description="BPL/LPL catalytic" evidence="9">
    <location>
        <begin position="37"/>
        <end position="215"/>
    </location>
</feature>
<evidence type="ECO:0000259" key="9">
    <source>
        <dbReference type="PROSITE" id="PS51733"/>
    </source>
</evidence>
<accession>A0A0H5QJF1</accession>
<dbReference type="NCBIfam" id="NF010925">
    <property type="entry name" value="PRK14345.1"/>
    <property type="match status" value="1"/>
</dbReference>
<dbReference type="GO" id="GO:0009249">
    <property type="term" value="P:protein lipoylation"/>
    <property type="evidence" value="ECO:0007669"/>
    <property type="project" value="InterPro"/>
</dbReference>
<evidence type="ECO:0000256" key="1">
    <source>
        <dbReference type="ARBA" id="ARBA00004821"/>
    </source>
</evidence>
<feature type="binding site" evidence="7">
    <location>
        <begin position="154"/>
        <end position="156"/>
    </location>
    <ligand>
        <name>substrate</name>
    </ligand>
</feature>
<organism evidence="10">
    <name type="scientific">Spongospora subterranea</name>
    <dbReference type="NCBI Taxonomy" id="70186"/>
    <lineage>
        <taxon>Eukaryota</taxon>
        <taxon>Sar</taxon>
        <taxon>Rhizaria</taxon>
        <taxon>Endomyxa</taxon>
        <taxon>Phytomyxea</taxon>
        <taxon>Plasmodiophorida</taxon>
        <taxon>Plasmodiophoridae</taxon>
        <taxon>Spongospora</taxon>
    </lineage>
</organism>
<comment type="similarity">
    <text evidence="2">Belongs to the LipB family.</text>
</comment>
<protein>
    <recommendedName>
        <fullName evidence="3">lipoyl(octanoyl) transferase</fullName>
        <ecNumber evidence="3">2.3.1.181</ecNumber>
    </recommendedName>
</protein>
<feature type="site" description="Lowers pKa of active site Cys" evidence="8">
    <location>
        <position position="138"/>
    </location>
</feature>
<dbReference type="NCBIfam" id="TIGR00214">
    <property type="entry name" value="lipB"/>
    <property type="match status" value="1"/>
</dbReference>
<name>A0A0H5QJF1_9EUKA</name>
<sequence length="235" mass="26486">MFGRSAIKCSTFFLGEVPFHNAWRMQQAIMHERLAGQDRREVLLICQHPLVYTAGRRTPTVPNNPSFDVIRVERGGQLTCHCPGQLVVYPLFDLHLYKMDLRWYISTLESCVINVLDRFGIKGSRHHRYPGVWVGANKLASVGISCSKWLTMHGLSVNIAPDLSHFDAITPCGISSDEGLGVTSIEHLISQKTPKIDEVTTHIINEFQELFNIDCVNDSNSPVLSEQSRPRTIPF</sequence>
<dbReference type="PANTHER" id="PTHR10993:SF7">
    <property type="entry name" value="LIPOYLTRANSFERASE 2, MITOCHONDRIAL-RELATED"/>
    <property type="match status" value="1"/>
</dbReference>
<evidence type="ECO:0000313" key="10">
    <source>
        <dbReference type="EMBL" id="CRZ01767.1"/>
    </source>
</evidence>
<dbReference type="UniPathway" id="UPA00538">
    <property type="reaction ID" value="UER00592"/>
</dbReference>
<evidence type="ECO:0000256" key="5">
    <source>
        <dbReference type="ARBA" id="ARBA00023315"/>
    </source>
</evidence>
<comment type="pathway">
    <text evidence="1">Protein modification; protein lipoylation via endogenous pathway; protein N(6)-(lipoyl)lysine from octanoyl-[acyl-carrier-protein]: step 1/2.</text>
</comment>
<dbReference type="SUPFAM" id="SSF55681">
    <property type="entry name" value="Class II aaRS and biotin synthetases"/>
    <property type="match status" value="1"/>
</dbReference>
<dbReference type="AlphaFoldDB" id="A0A0H5QJF1"/>
<evidence type="ECO:0000256" key="2">
    <source>
        <dbReference type="ARBA" id="ARBA00007907"/>
    </source>
</evidence>
<dbReference type="InterPro" id="IPR045864">
    <property type="entry name" value="aa-tRNA-synth_II/BPL/LPL"/>
</dbReference>
<evidence type="ECO:0000256" key="7">
    <source>
        <dbReference type="PIRSR" id="PIRSR016262-2"/>
    </source>
</evidence>
<dbReference type="EMBL" id="HACM01001325">
    <property type="protein sequence ID" value="CRZ01767.1"/>
    <property type="molecule type" value="Transcribed_RNA"/>
</dbReference>
<dbReference type="CDD" id="cd16444">
    <property type="entry name" value="LipB"/>
    <property type="match status" value="1"/>
</dbReference>
<proteinExistence type="inferred from homology"/>
<dbReference type="PROSITE" id="PS51733">
    <property type="entry name" value="BPL_LPL_CATALYTIC"/>
    <property type="match status" value="1"/>
</dbReference>
<evidence type="ECO:0000256" key="4">
    <source>
        <dbReference type="ARBA" id="ARBA00022679"/>
    </source>
</evidence>
<dbReference type="GO" id="GO:0033819">
    <property type="term" value="F:lipoyl(octanoyl) transferase activity"/>
    <property type="evidence" value="ECO:0007669"/>
    <property type="project" value="UniProtKB-EC"/>
</dbReference>
<dbReference type="EC" id="2.3.1.181" evidence="3"/>
<feature type="active site" description="Acyl-thioester intermediate" evidence="6">
    <location>
        <position position="172"/>
    </location>
</feature>
<feature type="binding site" evidence="7">
    <location>
        <begin position="74"/>
        <end position="81"/>
    </location>
    <ligand>
        <name>substrate</name>
    </ligand>
</feature>
<dbReference type="InterPro" id="IPR000544">
    <property type="entry name" value="Octanoyltransferase"/>
</dbReference>
<evidence type="ECO:0000256" key="6">
    <source>
        <dbReference type="PIRSR" id="PIRSR016262-1"/>
    </source>
</evidence>
<reference evidence="10" key="1">
    <citation type="submission" date="2015-04" db="EMBL/GenBank/DDBJ databases">
        <title>The genome sequence of the plant pathogenic Rhizarian Plasmodiophora brassicae reveals insights in its biotrophic life cycle and the origin of chitin synthesis.</title>
        <authorList>
            <person name="Schwelm A."/>
            <person name="Fogelqvist J."/>
            <person name="Knaust A."/>
            <person name="Julke S."/>
            <person name="Lilja T."/>
            <person name="Dhandapani V."/>
            <person name="Bonilla-Rosso G."/>
            <person name="Karlsson M."/>
            <person name="Shevchenko A."/>
            <person name="Choi S.R."/>
            <person name="Kim H.G."/>
            <person name="Park J.Y."/>
            <person name="Lim Y.P."/>
            <person name="Ludwig-Muller J."/>
            <person name="Dixelius C."/>
        </authorList>
    </citation>
    <scope>NUCLEOTIDE SEQUENCE</scope>
    <source>
        <tissue evidence="10">Potato root galls</tissue>
    </source>
</reference>
<dbReference type="HAMAP" id="MF_00013">
    <property type="entry name" value="LipB"/>
    <property type="match status" value="1"/>
</dbReference>
<dbReference type="Pfam" id="PF21948">
    <property type="entry name" value="LplA-B_cat"/>
    <property type="match status" value="1"/>
</dbReference>